<feature type="domain" description="C2H2-type" evidence="3">
    <location>
        <begin position="62"/>
        <end position="90"/>
    </location>
</feature>
<evidence type="ECO:0000313" key="5">
    <source>
        <dbReference type="WBParaSite" id="nRc.2.0.1.t15292-RA"/>
    </source>
</evidence>
<evidence type="ECO:0000256" key="2">
    <source>
        <dbReference type="SAM" id="MobiDB-lite"/>
    </source>
</evidence>
<evidence type="ECO:0000259" key="3">
    <source>
        <dbReference type="PROSITE" id="PS50157"/>
    </source>
</evidence>
<dbReference type="AlphaFoldDB" id="A0A915IM83"/>
<dbReference type="Proteomes" id="UP000887565">
    <property type="component" value="Unplaced"/>
</dbReference>
<dbReference type="GO" id="GO:0008270">
    <property type="term" value="F:zinc ion binding"/>
    <property type="evidence" value="ECO:0007669"/>
    <property type="project" value="UniProtKB-KW"/>
</dbReference>
<reference evidence="5" key="1">
    <citation type="submission" date="2022-11" db="UniProtKB">
        <authorList>
            <consortium name="WormBaseParasite"/>
        </authorList>
    </citation>
    <scope>IDENTIFICATION</scope>
</reference>
<protein>
    <submittedName>
        <fullName evidence="5">C2H2-type domain-containing protein</fullName>
    </submittedName>
</protein>
<dbReference type="InterPro" id="IPR013087">
    <property type="entry name" value="Znf_C2H2_type"/>
</dbReference>
<name>A0A915IM83_ROMCU</name>
<keyword evidence="4" id="KW-1185">Reference proteome</keyword>
<sequence>MYHFLDPQNSDGDDDDEGRTTGDVSGSKLSNSSRFLIRDHRESVIINNNNSTKSNQPAPSKWYCVECQRSFAAQFALDQHRRFKHQGYKIHCRYCQHMATAIFIRKFQVFQLKFGKMGIFASYKIHCRYCQHNKFKFSNFVKFELNNLEFLLFGVFPLKNFKLQMYKIHCRCCQHTTTI</sequence>
<accession>A0A915IM83</accession>
<dbReference type="Gene3D" id="3.30.160.60">
    <property type="entry name" value="Classic Zinc Finger"/>
    <property type="match status" value="1"/>
</dbReference>
<dbReference type="PROSITE" id="PS50157">
    <property type="entry name" value="ZINC_FINGER_C2H2_2"/>
    <property type="match status" value="1"/>
</dbReference>
<evidence type="ECO:0000313" key="4">
    <source>
        <dbReference type="Proteomes" id="UP000887565"/>
    </source>
</evidence>
<keyword evidence="1" id="KW-0862">Zinc</keyword>
<proteinExistence type="predicted"/>
<keyword evidence="1" id="KW-0479">Metal-binding</keyword>
<evidence type="ECO:0000256" key="1">
    <source>
        <dbReference type="PROSITE-ProRule" id="PRU00042"/>
    </source>
</evidence>
<organism evidence="4 5">
    <name type="scientific">Romanomermis culicivorax</name>
    <name type="common">Nematode worm</name>
    <dbReference type="NCBI Taxonomy" id="13658"/>
    <lineage>
        <taxon>Eukaryota</taxon>
        <taxon>Metazoa</taxon>
        <taxon>Ecdysozoa</taxon>
        <taxon>Nematoda</taxon>
        <taxon>Enoplea</taxon>
        <taxon>Dorylaimia</taxon>
        <taxon>Mermithida</taxon>
        <taxon>Mermithoidea</taxon>
        <taxon>Mermithidae</taxon>
        <taxon>Romanomermis</taxon>
    </lineage>
</organism>
<dbReference type="PROSITE" id="PS00028">
    <property type="entry name" value="ZINC_FINGER_C2H2_1"/>
    <property type="match status" value="1"/>
</dbReference>
<feature type="region of interest" description="Disordered" evidence="2">
    <location>
        <begin position="1"/>
        <end position="29"/>
    </location>
</feature>
<keyword evidence="1" id="KW-0863">Zinc-finger</keyword>
<dbReference type="WBParaSite" id="nRc.2.0.1.t15292-RA">
    <property type="protein sequence ID" value="nRc.2.0.1.t15292-RA"/>
    <property type="gene ID" value="nRc.2.0.1.g15292"/>
</dbReference>